<sequence>MDIGFDANYSTWNLVGFFLLLSLSLGLSAETLEIDLPRQRLIAEQLAVVVNDQDPLSQRIGNYYVEARGIPTANLLHVSFKPGKKNLPPQQFQQIRQKLLKITPQNIQAYAITWIAPFRVGCMSVTSALTFGYDKAWCSDHTCASTRRSPYYDYRGVTPYNDLSIRPSISIAANSFAEAKALIERGIAADGTLPEGTAYLISTQDKQRNVRAKDYLMTRRLMHNWIDTVVLRGNTLRDRKDVLFYFTGRTHIDGLETLTFLPGAIADHLTSTGGVLSGSKQMSALRWLEAGATGSFGTVVEPCNHLGKFPNPRLVMEHYSHGQTLLEAYWRSVQQPGEGLFIGEPLAAPYDKVVFNKSATGTRLITRNLTAGLYRLSHSTTPIGPFRQIQRFRVKPHQQQFDLSGGEPGYYRIESL</sequence>
<dbReference type="EMBL" id="LVJZ01000003">
    <property type="protein sequence ID" value="ODB98609.1"/>
    <property type="molecule type" value="Genomic_DNA"/>
</dbReference>
<evidence type="ECO:0000313" key="2">
    <source>
        <dbReference type="Proteomes" id="UP000094849"/>
    </source>
</evidence>
<dbReference type="Proteomes" id="UP000094849">
    <property type="component" value="Unassembled WGS sequence"/>
</dbReference>
<dbReference type="STRING" id="1818881.A3196_12120"/>
<name>A0A1E2UV14_9GAMM</name>
<evidence type="ECO:0008006" key="3">
    <source>
        <dbReference type="Google" id="ProtNLM"/>
    </source>
</evidence>
<reference evidence="1 2" key="1">
    <citation type="submission" date="2016-03" db="EMBL/GenBank/DDBJ databases">
        <title>Chemosynthetic sulphur-oxidizing symbionts of marine invertebrate animals are capable of nitrogen fixation.</title>
        <authorList>
            <person name="Petersen J.M."/>
            <person name="Kemper A."/>
            <person name="Gruber-Vodicka H."/>
            <person name="Cardini U."/>
            <person name="Geest Mvander."/>
            <person name="Kleiner M."/>
            <person name="Bulgheresi S."/>
            <person name="Fussmann M."/>
            <person name="Herbold C."/>
            <person name="Seah B.K.B."/>
            <person name="Antony C.Paul."/>
            <person name="Liu D."/>
            <person name="Belitz A."/>
            <person name="Weber M."/>
        </authorList>
    </citation>
    <scope>NUCLEOTIDE SEQUENCE [LARGE SCALE GENOMIC DNA]</scope>
    <source>
        <strain evidence="1">G_D</strain>
    </source>
</reference>
<dbReference type="NCBIfam" id="TIGR03790">
    <property type="entry name" value="TIGR03790 family protein"/>
    <property type="match status" value="1"/>
</dbReference>
<gene>
    <name evidence="1" type="ORF">A3196_12120</name>
</gene>
<keyword evidence="2" id="KW-1185">Reference proteome</keyword>
<proteinExistence type="predicted"/>
<organism evidence="1 2">
    <name type="scientific">Candidatus Thiodiazotropha endoloripes</name>
    <dbReference type="NCBI Taxonomy" id="1818881"/>
    <lineage>
        <taxon>Bacteria</taxon>
        <taxon>Pseudomonadati</taxon>
        <taxon>Pseudomonadota</taxon>
        <taxon>Gammaproteobacteria</taxon>
        <taxon>Chromatiales</taxon>
        <taxon>Sedimenticolaceae</taxon>
        <taxon>Candidatus Thiodiazotropha</taxon>
    </lineage>
</organism>
<dbReference type="RefSeq" id="WP_069024946.1">
    <property type="nucleotide sequence ID" value="NZ_LVJZ01000003.1"/>
</dbReference>
<protein>
    <recommendedName>
        <fullName evidence="3">TIGR03790 family protein</fullName>
    </recommendedName>
</protein>
<accession>A0A1E2UV14</accession>
<dbReference type="AlphaFoldDB" id="A0A1E2UV14"/>
<comment type="caution">
    <text evidence="1">The sequence shown here is derived from an EMBL/GenBank/DDBJ whole genome shotgun (WGS) entry which is preliminary data.</text>
</comment>
<dbReference type="InterPro" id="IPR022265">
    <property type="entry name" value="CHP03790"/>
</dbReference>
<evidence type="ECO:0000313" key="1">
    <source>
        <dbReference type="EMBL" id="ODB98609.1"/>
    </source>
</evidence>